<proteinExistence type="predicted"/>
<evidence type="ECO:0000313" key="1">
    <source>
        <dbReference type="EMBL" id="JAD35062.1"/>
    </source>
</evidence>
<name>A0A0A8ZJP2_ARUDO</name>
<accession>A0A0A8ZJP2</accession>
<reference evidence="1" key="2">
    <citation type="journal article" date="2015" name="Data Brief">
        <title>Shoot transcriptome of the giant reed, Arundo donax.</title>
        <authorList>
            <person name="Barrero R.A."/>
            <person name="Guerrero F.D."/>
            <person name="Moolhuijzen P."/>
            <person name="Goolsby J.A."/>
            <person name="Tidwell J."/>
            <person name="Bellgard S.E."/>
            <person name="Bellgard M.I."/>
        </authorList>
    </citation>
    <scope>NUCLEOTIDE SEQUENCE</scope>
    <source>
        <tissue evidence="1">Shoot tissue taken approximately 20 cm above the soil surface</tissue>
    </source>
</reference>
<organism evidence="1">
    <name type="scientific">Arundo donax</name>
    <name type="common">Giant reed</name>
    <name type="synonym">Donax arundinaceus</name>
    <dbReference type="NCBI Taxonomy" id="35708"/>
    <lineage>
        <taxon>Eukaryota</taxon>
        <taxon>Viridiplantae</taxon>
        <taxon>Streptophyta</taxon>
        <taxon>Embryophyta</taxon>
        <taxon>Tracheophyta</taxon>
        <taxon>Spermatophyta</taxon>
        <taxon>Magnoliopsida</taxon>
        <taxon>Liliopsida</taxon>
        <taxon>Poales</taxon>
        <taxon>Poaceae</taxon>
        <taxon>PACMAD clade</taxon>
        <taxon>Arundinoideae</taxon>
        <taxon>Arundineae</taxon>
        <taxon>Arundo</taxon>
    </lineage>
</organism>
<reference evidence="1" key="1">
    <citation type="submission" date="2014-09" db="EMBL/GenBank/DDBJ databases">
        <authorList>
            <person name="Magalhaes I.L.F."/>
            <person name="Oliveira U."/>
            <person name="Santos F.R."/>
            <person name="Vidigal T.H.D.A."/>
            <person name="Brescovit A.D."/>
            <person name="Santos A.J."/>
        </authorList>
    </citation>
    <scope>NUCLEOTIDE SEQUENCE</scope>
    <source>
        <tissue evidence="1">Shoot tissue taken approximately 20 cm above the soil surface</tissue>
    </source>
</reference>
<protein>
    <submittedName>
        <fullName evidence="1">Uncharacterized protein</fullName>
    </submittedName>
</protein>
<dbReference type="AlphaFoldDB" id="A0A0A8ZJP2"/>
<dbReference type="EMBL" id="GBRH01262833">
    <property type="protein sequence ID" value="JAD35062.1"/>
    <property type="molecule type" value="Transcribed_RNA"/>
</dbReference>
<sequence length="21" mass="2520">MHSSLWMKQIYAKHDILVTCD</sequence>